<dbReference type="Gene3D" id="3.10.450.50">
    <property type="match status" value="1"/>
</dbReference>
<sequence length="150" mass="17214">MKKKILMLTLLISAFTVAAQNKRNLAREAKNKKIAADFFIVFYNDKNMEKAKKMMHPDFINHHPYSGKGIEATVSAVQEHLFGKFPDFKVSIKRIAAEGDLVWIQSYTQDFPGDHGKMSMDIWRLRGGLIAEHWDIIQDIPNDITPSSMY</sequence>
<reference evidence="3 4" key="1">
    <citation type="submission" date="2023-07" db="EMBL/GenBank/DDBJ databases">
        <title>Sorghum-associated microbial communities from plants grown in Nebraska, USA.</title>
        <authorList>
            <person name="Schachtman D."/>
        </authorList>
    </citation>
    <scope>NUCLEOTIDE SEQUENCE [LARGE SCALE GENOMIC DNA]</scope>
    <source>
        <strain evidence="3 4">CC351</strain>
    </source>
</reference>
<dbReference type="Pfam" id="PF12680">
    <property type="entry name" value="SnoaL_2"/>
    <property type="match status" value="1"/>
</dbReference>
<evidence type="ECO:0000259" key="2">
    <source>
        <dbReference type="Pfam" id="PF12680"/>
    </source>
</evidence>
<dbReference type="SUPFAM" id="SSF54427">
    <property type="entry name" value="NTF2-like"/>
    <property type="match status" value="1"/>
</dbReference>
<dbReference type="EMBL" id="JAUSRL010000009">
    <property type="protein sequence ID" value="MDP9961994.1"/>
    <property type="molecule type" value="Genomic_DNA"/>
</dbReference>
<evidence type="ECO:0000313" key="3">
    <source>
        <dbReference type="EMBL" id="MDP9961994.1"/>
    </source>
</evidence>
<proteinExistence type="predicted"/>
<dbReference type="PANTHER" id="PTHR38436:SF1">
    <property type="entry name" value="ESTER CYCLASE"/>
    <property type="match status" value="1"/>
</dbReference>
<feature type="signal peptide" evidence="1">
    <location>
        <begin position="1"/>
        <end position="19"/>
    </location>
</feature>
<evidence type="ECO:0000256" key="1">
    <source>
        <dbReference type="SAM" id="SignalP"/>
    </source>
</evidence>
<comment type="caution">
    <text evidence="3">The sequence shown here is derived from an EMBL/GenBank/DDBJ whole genome shotgun (WGS) entry which is preliminary data.</text>
</comment>
<feature type="chain" id="PRO_5046706322" evidence="1">
    <location>
        <begin position="20"/>
        <end position="150"/>
    </location>
</feature>
<feature type="domain" description="SnoaL-like" evidence="2">
    <location>
        <begin position="42"/>
        <end position="133"/>
    </location>
</feature>
<gene>
    <name evidence="3" type="ORF">J2T04_003922</name>
</gene>
<dbReference type="InterPro" id="IPR009959">
    <property type="entry name" value="Cyclase_SnoaL-like"/>
</dbReference>
<keyword evidence="1" id="KW-0732">Signal</keyword>
<dbReference type="PANTHER" id="PTHR38436">
    <property type="entry name" value="POLYKETIDE CYCLASE SNOAL-LIKE DOMAIN"/>
    <property type="match status" value="1"/>
</dbReference>
<dbReference type="InterPro" id="IPR032710">
    <property type="entry name" value="NTF2-like_dom_sf"/>
</dbReference>
<evidence type="ECO:0000313" key="4">
    <source>
        <dbReference type="Proteomes" id="UP001235513"/>
    </source>
</evidence>
<organism evidence="3 4">
    <name type="scientific">Chryseobacterium lathyri</name>
    <dbReference type="NCBI Taxonomy" id="395933"/>
    <lineage>
        <taxon>Bacteria</taxon>
        <taxon>Pseudomonadati</taxon>
        <taxon>Bacteroidota</taxon>
        <taxon>Flavobacteriia</taxon>
        <taxon>Flavobacteriales</taxon>
        <taxon>Weeksellaceae</taxon>
        <taxon>Chryseobacterium group</taxon>
        <taxon>Chryseobacterium</taxon>
    </lineage>
</organism>
<dbReference type="RefSeq" id="WP_306846242.1">
    <property type="nucleotide sequence ID" value="NZ_JAUSRL010000009.1"/>
</dbReference>
<dbReference type="Proteomes" id="UP001235513">
    <property type="component" value="Unassembled WGS sequence"/>
</dbReference>
<keyword evidence="4" id="KW-1185">Reference proteome</keyword>
<accession>A0ABT9SRD3</accession>
<name>A0ABT9SRD3_9FLAO</name>
<dbReference type="InterPro" id="IPR037401">
    <property type="entry name" value="SnoaL-like"/>
</dbReference>
<protein>
    <submittedName>
        <fullName evidence="3">SnoaL-like aldol condensation-catalyzing enzyme</fullName>
    </submittedName>
</protein>